<name>A0A016VVA0_9BILA</name>
<proteinExistence type="predicted"/>
<gene>
    <name evidence="1" type="primary">Acey_s0004.g2193</name>
    <name evidence="1" type="ORF">Y032_0004g2193</name>
</gene>
<organism evidence="1 2">
    <name type="scientific">Ancylostoma ceylanicum</name>
    <dbReference type="NCBI Taxonomy" id="53326"/>
    <lineage>
        <taxon>Eukaryota</taxon>
        <taxon>Metazoa</taxon>
        <taxon>Ecdysozoa</taxon>
        <taxon>Nematoda</taxon>
        <taxon>Chromadorea</taxon>
        <taxon>Rhabditida</taxon>
        <taxon>Rhabditina</taxon>
        <taxon>Rhabditomorpha</taxon>
        <taxon>Strongyloidea</taxon>
        <taxon>Ancylostomatidae</taxon>
        <taxon>Ancylostomatinae</taxon>
        <taxon>Ancylostoma</taxon>
    </lineage>
</organism>
<sequence>MISFLDHSVICSLRQQKDKTFEWSFSIALREDSKLARRSMLKKESAKYQHPTPTSGMKGFALETIRSYIESDQEGNPFTILNWRHRWYWIIRRCTGGALQCTLGVRTQLQFAAQNESAI</sequence>
<dbReference type="AlphaFoldDB" id="A0A016VVA0"/>
<evidence type="ECO:0000313" key="1">
    <source>
        <dbReference type="EMBL" id="EYC31509.1"/>
    </source>
</evidence>
<dbReference type="Proteomes" id="UP000024635">
    <property type="component" value="Unassembled WGS sequence"/>
</dbReference>
<accession>A0A016VVA0</accession>
<dbReference type="EMBL" id="JARK01001340">
    <property type="protein sequence ID" value="EYC31509.1"/>
    <property type="molecule type" value="Genomic_DNA"/>
</dbReference>
<reference evidence="2" key="1">
    <citation type="journal article" date="2015" name="Nat. Genet.">
        <title>The genome and transcriptome of the zoonotic hookworm Ancylostoma ceylanicum identify infection-specific gene families.</title>
        <authorList>
            <person name="Schwarz E.M."/>
            <person name="Hu Y."/>
            <person name="Antoshechkin I."/>
            <person name="Miller M.M."/>
            <person name="Sternberg P.W."/>
            <person name="Aroian R.V."/>
        </authorList>
    </citation>
    <scope>NUCLEOTIDE SEQUENCE</scope>
    <source>
        <strain evidence="2">HY135</strain>
    </source>
</reference>
<comment type="caution">
    <text evidence="1">The sequence shown here is derived from an EMBL/GenBank/DDBJ whole genome shotgun (WGS) entry which is preliminary data.</text>
</comment>
<evidence type="ECO:0000313" key="2">
    <source>
        <dbReference type="Proteomes" id="UP000024635"/>
    </source>
</evidence>
<protein>
    <submittedName>
        <fullName evidence="1">Uncharacterized protein</fullName>
    </submittedName>
</protein>
<keyword evidence="2" id="KW-1185">Reference proteome</keyword>